<dbReference type="Proteomes" id="UP000254808">
    <property type="component" value="Chromosome"/>
</dbReference>
<keyword evidence="2" id="KW-1185">Reference proteome</keyword>
<gene>
    <name evidence="1" type="ORF">CYPRO_2464</name>
</gene>
<dbReference type="AlphaFoldDB" id="A0A345UMK4"/>
<reference evidence="1 2" key="1">
    <citation type="submission" date="2018-03" db="EMBL/GenBank/DDBJ databases">
        <title>Phenotypic and genomic properties of Cyclonatronum proteinivorum gen. nov., sp. nov., a haloalkaliphilic bacteroidete from soda lakes possessing Na+-translocating rhodopsin.</title>
        <authorList>
            <person name="Toshchakov S.V."/>
            <person name="Korzhenkov A."/>
            <person name="Samarov N.I."/>
            <person name="Kublanov I.V."/>
            <person name="Muntyan M.S."/>
            <person name="Sorokin D.Y."/>
        </authorList>
    </citation>
    <scope>NUCLEOTIDE SEQUENCE [LARGE SCALE GENOMIC DNA]</scope>
    <source>
        <strain evidence="1 2">Omega</strain>
    </source>
</reference>
<dbReference type="KEGG" id="cprv:CYPRO_2464"/>
<accession>A0A345UMK4</accession>
<dbReference type="EMBL" id="CP027806">
    <property type="protein sequence ID" value="AXJ01706.1"/>
    <property type="molecule type" value="Genomic_DNA"/>
</dbReference>
<name>A0A345UMK4_9BACT</name>
<sequence>MRKLKVNIARNHKDARDYDIQQLTDMTPYERQKIARALKMKVYGANCPDVRETGHVVVQRPSLKEV</sequence>
<protein>
    <submittedName>
        <fullName evidence="1">Uncharacterized protein</fullName>
    </submittedName>
</protein>
<proteinExistence type="predicted"/>
<evidence type="ECO:0000313" key="1">
    <source>
        <dbReference type="EMBL" id="AXJ01706.1"/>
    </source>
</evidence>
<dbReference type="OrthoDB" id="1525250at2"/>
<dbReference type="RefSeq" id="WP_114984866.1">
    <property type="nucleotide sequence ID" value="NZ_CP027806.1"/>
</dbReference>
<organism evidence="1 2">
    <name type="scientific">Cyclonatronum proteinivorum</name>
    <dbReference type="NCBI Taxonomy" id="1457365"/>
    <lineage>
        <taxon>Bacteria</taxon>
        <taxon>Pseudomonadati</taxon>
        <taxon>Balneolota</taxon>
        <taxon>Balneolia</taxon>
        <taxon>Balneolales</taxon>
        <taxon>Cyclonatronaceae</taxon>
        <taxon>Cyclonatronum</taxon>
    </lineage>
</organism>
<evidence type="ECO:0000313" key="2">
    <source>
        <dbReference type="Proteomes" id="UP000254808"/>
    </source>
</evidence>